<feature type="domain" description="Flagellar hook-length control protein-like C-terminal" evidence="2">
    <location>
        <begin position="468"/>
        <end position="550"/>
    </location>
</feature>
<dbReference type="KEGG" id="sbj:CF168_14150"/>
<dbReference type="AlphaFoldDB" id="A0A220UPQ8"/>
<dbReference type="Pfam" id="PF02120">
    <property type="entry name" value="Flg_hook"/>
    <property type="match status" value="1"/>
</dbReference>
<keyword evidence="3" id="KW-0969">Cilium</keyword>
<dbReference type="PANTHER" id="PTHR37533">
    <property type="entry name" value="FLAGELLAR HOOK-LENGTH CONTROL PROTEIN"/>
    <property type="match status" value="1"/>
</dbReference>
<evidence type="ECO:0000313" key="3">
    <source>
        <dbReference type="EMBL" id="ASK69906.1"/>
    </source>
</evidence>
<dbReference type="PANTHER" id="PTHR37533:SF2">
    <property type="entry name" value="FLAGELLAR HOOK-LENGTH CONTROL PROTEIN"/>
    <property type="match status" value="1"/>
</dbReference>
<feature type="compositionally biased region" description="Low complexity" evidence="1">
    <location>
        <begin position="33"/>
        <end position="52"/>
    </location>
</feature>
<feature type="region of interest" description="Disordered" evidence="1">
    <location>
        <begin position="1"/>
        <end position="70"/>
    </location>
</feature>
<dbReference type="CDD" id="cd17470">
    <property type="entry name" value="T3SS_Flik_C"/>
    <property type="match status" value="1"/>
</dbReference>
<feature type="compositionally biased region" description="Low complexity" evidence="1">
    <location>
        <begin position="10"/>
        <end position="22"/>
    </location>
</feature>
<dbReference type="InterPro" id="IPR038610">
    <property type="entry name" value="FliK-like_C_sf"/>
</dbReference>
<dbReference type="Proteomes" id="UP000198367">
    <property type="component" value="Chromosome"/>
</dbReference>
<organism evidence="3 4">
    <name type="scientific">Shewanella bicestrii</name>
    <dbReference type="NCBI Taxonomy" id="2018305"/>
    <lineage>
        <taxon>Bacteria</taxon>
        <taxon>Pseudomonadati</taxon>
        <taxon>Pseudomonadota</taxon>
        <taxon>Gammaproteobacteria</taxon>
        <taxon>Alteromonadales</taxon>
        <taxon>Shewanellaceae</taxon>
        <taxon>Shewanella</taxon>
    </lineage>
</organism>
<sequence length="592" mass="61671">MQQMNNILLASSAKNSASSSKALTQDTNSEDFSAALASVTSVSSPSTKTSVSQDVAVKSAKAEASTDDTKTDDEADINLIFAQIGMANEMKKAAAPGESLPLEADITATDDADADSSSLLVDDQSQTDSSIVDGTFSDEMAKFAQSTNTGLGDNKLKVSTESEDSGAVAPKVAGQNTAQAAAQLLQQQASQQNAVDAESVEQPIQAADVTDTESVEPQIPAADVDALVAAVTVAEADSQGTSVDEPHLIDDAALLTGLRSEKFVKPPENNILPIEGEPVLGGKELGTAEIGAKAINVSTQPADKALAPQGMGSQVIDNQTPIKAANASASDVLTTNAATAANTNDLNTLGTNAAANVSGTAAIDPNLTADNPSRAEISAGFLLKDAKLAVTLDAQQDSQVAALSSGSEEAGSEFKPVEFKAVSSLHSLATPATQRQDIPQVQLSLRQGVETQNQMQEMIQRFSPVMKQQLVTMVSQGIQQAEIRLDPPELGHMLVKVQVHGDQTQVQFHVTQSQTRDVVEQAIPRLRELLQEQGMQLADSHVSQGDQGQRREGGFGEAGGSSGGNVDDFSAEELDLGLNQVTSLNSGIDYYA</sequence>
<dbReference type="RefSeq" id="WP_089068188.1">
    <property type="nucleotide sequence ID" value="NZ_CP022358.1"/>
</dbReference>
<evidence type="ECO:0000256" key="1">
    <source>
        <dbReference type="SAM" id="MobiDB-lite"/>
    </source>
</evidence>
<feature type="region of interest" description="Disordered" evidence="1">
    <location>
        <begin position="111"/>
        <end position="131"/>
    </location>
</feature>
<protein>
    <submittedName>
        <fullName evidence="3">Flagellar hook-length control protein</fullName>
    </submittedName>
</protein>
<keyword evidence="3" id="KW-0282">Flagellum</keyword>
<accession>A0A220UPQ8</accession>
<evidence type="ECO:0000313" key="4">
    <source>
        <dbReference type="Proteomes" id="UP000198367"/>
    </source>
</evidence>
<dbReference type="InterPro" id="IPR052563">
    <property type="entry name" value="FliK"/>
</dbReference>
<reference evidence="3 4" key="1">
    <citation type="submission" date="2017-07" db="EMBL/GenBank/DDBJ databases">
        <title>Phenotypical and genomic characterization of a clinical isolate of Shewanella bicestrii sp. nov. producing an extended-spectrum beta-lactamase and a new oxacillinase variant.</title>
        <authorList>
            <person name="Jousset A.B."/>
            <person name="Bonnin R.A."/>
            <person name="Girlich D."/>
            <person name="Dabos L."/>
            <person name="Potron A."/>
            <person name="Dortet L."/>
            <person name="Glaser P."/>
            <person name="Naas T."/>
        </authorList>
    </citation>
    <scope>NUCLEOTIDE SEQUENCE [LARGE SCALE GENOMIC DNA]</scope>
    <source>
        <strain evidence="3 4">JAB-1</strain>
    </source>
</reference>
<feature type="region of interest" description="Disordered" evidence="1">
    <location>
        <begin position="536"/>
        <end position="568"/>
    </location>
</feature>
<dbReference type="InterPro" id="IPR021136">
    <property type="entry name" value="Flagellar_hook_control-like_C"/>
</dbReference>
<dbReference type="EMBL" id="CP022358">
    <property type="protein sequence ID" value="ASK69906.1"/>
    <property type="molecule type" value="Genomic_DNA"/>
</dbReference>
<evidence type="ECO:0000259" key="2">
    <source>
        <dbReference type="Pfam" id="PF02120"/>
    </source>
</evidence>
<dbReference type="Gene3D" id="3.30.750.140">
    <property type="match status" value="1"/>
</dbReference>
<feature type="compositionally biased region" description="Low complexity" evidence="1">
    <location>
        <begin position="115"/>
        <end position="130"/>
    </location>
</feature>
<keyword evidence="4" id="KW-1185">Reference proteome</keyword>
<keyword evidence="3" id="KW-0966">Cell projection</keyword>
<name>A0A220UPQ8_9GAMM</name>
<gene>
    <name evidence="3" type="ORF">CF168_14150</name>
</gene>
<feature type="region of interest" description="Disordered" evidence="1">
    <location>
        <begin position="147"/>
        <end position="167"/>
    </location>
</feature>
<proteinExistence type="predicted"/>